<dbReference type="SUPFAM" id="SSF144091">
    <property type="entry name" value="Rhomboid-like"/>
    <property type="match status" value="1"/>
</dbReference>
<evidence type="ECO:0000259" key="11">
    <source>
        <dbReference type="Pfam" id="PF01694"/>
    </source>
</evidence>
<sequence length="269" mass="29416">MATPTIASFNTQRARAYLFRLPLFTRACIVAIVAFWVLSIPSSMWDLKQWGALIPNEMGIATLYRINTFPFIHQNVFHMVMNLLAVTPLMDRFESEHGTLISLAMFFGPLTTIPAIVYVIIERFVLGSNTGVMGASIWVFLLLGVEAIRTYKANPYFVVSTYSIPTWTSPLAVVLVTYALVPSSSMLGHLCGLGVGYVFGLGYLKFLAPPEKVLRWAETKLNLLGRLPHFVSVDQKTYGRFGVLPTNGGAGGGASVAMGMVGSSQRLGP</sequence>
<evidence type="ECO:0000256" key="7">
    <source>
        <dbReference type="ARBA" id="ARBA00022801"/>
    </source>
</evidence>
<dbReference type="GO" id="GO:0006508">
    <property type="term" value="P:proteolysis"/>
    <property type="evidence" value="ECO:0007669"/>
    <property type="project" value="UniProtKB-KW"/>
</dbReference>
<dbReference type="InterPro" id="IPR035952">
    <property type="entry name" value="Rhomboid-like_sf"/>
</dbReference>
<proteinExistence type="inferred from homology"/>
<feature type="transmembrane region" description="Helical" evidence="10">
    <location>
        <begin position="17"/>
        <end position="38"/>
    </location>
</feature>
<comment type="subcellular location">
    <subcellularLocation>
        <location evidence="2">Membrane</location>
        <topology evidence="2">Multi-pass membrane protein</topology>
    </subcellularLocation>
</comment>
<dbReference type="Proteomes" id="UP001286456">
    <property type="component" value="Unassembled WGS sequence"/>
</dbReference>
<dbReference type="PANTHER" id="PTHR43066">
    <property type="entry name" value="RHOMBOID-RELATED PROTEIN"/>
    <property type="match status" value="1"/>
</dbReference>
<dbReference type="GO" id="GO:0004252">
    <property type="term" value="F:serine-type endopeptidase activity"/>
    <property type="evidence" value="ECO:0007669"/>
    <property type="project" value="InterPro"/>
</dbReference>
<evidence type="ECO:0000256" key="3">
    <source>
        <dbReference type="ARBA" id="ARBA00009045"/>
    </source>
</evidence>
<dbReference type="EMBL" id="JAUEPO010000006">
    <property type="protein sequence ID" value="KAK3320073.1"/>
    <property type="molecule type" value="Genomic_DNA"/>
</dbReference>
<feature type="domain" description="Peptidase S54 rhomboid" evidence="11">
    <location>
        <begin position="62"/>
        <end position="204"/>
    </location>
</feature>
<comment type="caution">
    <text evidence="12">The sequence shown here is derived from an EMBL/GenBank/DDBJ whole genome shotgun (WGS) entry which is preliminary data.</text>
</comment>
<evidence type="ECO:0000256" key="5">
    <source>
        <dbReference type="ARBA" id="ARBA00022670"/>
    </source>
</evidence>
<dbReference type="AlphaFoldDB" id="A0AAE0M679"/>
<dbReference type="InterPro" id="IPR022764">
    <property type="entry name" value="Peptidase_S54_rhomboid_dom"/>
</dbReference>
<comment type="catalytic activity">
    <reaction evidence="1">
        <text>Cleaves type-1 transmembrane domains using a catalytic dyad composed of serine and histidine that are contributed by different transmembrane domains.</text>
        <dbReference type="EC" id="3.4.21.105"/>
    </reaction>
</comment>
<gene>
    <name evidence="12" type="ORF">B0T19DRAFT_404601</name>
</gene>
<protein>
    <recommendedName>
        <fullName evidence="4">rhomboid protease</fullName>
        <ecNumber evidence="4">3.4.21.105</ecNumber>
    </recommendedName>
</protein>
<evidence type="ECO:0000256" key="9">
    <source>
        <dbReference type="ARBA" id="ARBA00023136"/>
    </source>
</evidence>
<feature type="transmembrane region" description="Helical" evidence="10">
    <location>
        <begin position="187"/>
        <end position="206"/>
    </location>
</feature>
<keyword evidence="9 10" id="KW-0472">Membrane</keyword>
<evidence type="ECO:0000256" key="1">
    <source>
        <dbReference type="ARBA" id="ARBA00000156"/>
    </source>
</evidence>
<dbReference type="EC" id="3.4.21.105" evidence="4"/>
<keyword evidence="7" id="KW-0378">Hydrolase</keyword>
<keyword evidence="8 10" id="KW-1133">Transmembrane helix</keyword>
<evidence type="ECO:0000313" key="13">
    <source>
        <dbReference type="Proteomes" id="UP001286456"/>
    </source>
</evidence>
<dbReference type="Gene3D" id="1.20.1540.10">
    <property type="entry name" value="Rhomboid-like"/>
    <property type="match status" value="1"/>
</dbReference>
<dbReference type="PANTHER" id="PTHR43066:SF1">
    <property type="entry name" value="RHOMBOID PROTEIN 2"/>
    <property type="match status" value="1"/>
</dbReference>
<evidence type="ECO:0000256" key="4">
    <source>
        <dbReference type="ARBA" id="ARBA00013039"/>
    </source>
</evidence>
<organism evidence="12 13">
    <name type="scientific">Cercophora scortea</name>
    <dbReference type="NCBI Taxonomy" id="314031"/>
    <lineage>
        <taxon>Eukaryota</taxon>
        <taxon>Fungi</taxon>
        <taxon>Dikarya</taxon>
        <taxon>Ascomycota</taxon>
        <taxon>Pezizomycotina</taxon>
        <taxon>Sordariomycetes</taxon>
        <taxon>Sordariomycetidae</taxon>
        <taxon>Sordariales</taxon>
        <taxon>Lasiosphaeriaceae</taxon>
        <taxon>Cercophora</taxon>
    </lineage>
</organism>
<keyword evidence="13" id="KW-1185">Reference proteome</keyword>
<evidence type="ECO:0000256" key="10">
    <source>
        <dbReference type="SAM" id="Phobius"/>
    </source>
</evidence>
<keyword evidence="6 10" id="KW-0812">Transmembrane</keyword>
<feature type="transmembrane region" description="Helical" evidence="10">
    <location>
        <begin position="127"/>
        <end position="145"/>
    </location>
</feature>
<name>A0AAE0M679_9PEZI</name>
<dbReference type="Pfam" id="PF01694">
    <property type="entry name" value="Rhomboid"/>
    <property type="match status" value="1"/>
</dbReference>
<feature type="transmembrane region" description="Helical" evidence="10">
    <location>
        <begin position="157"/>
        <end position="181"/>
    </location>
</feature>
<evidence type="ECO:0000256" key="2">
    <source>
        <dbReference type="ARBA" id="ARBA00004141"/>
    </source>
</evidence>
<reference evidence="12" key="1">
    <citation type="journal article" date="2023" name="Mol. Phylogenet. Evol.">
        <title>Genome-scale phylogeny and comparative genomics of the fungal order Sordariales.</title>
        <authorList>
            <person name="Hensen N."/>
            <person name="Bonometti L."/>
            <person name="Westerberg I."/>
            <person name="Brannstrom I.O."/>
            <person name="Guillou S."/>
            <person name="Cros-Aarteil S."/>
            <person name="Calhoun S."/>
            <person name="Haridas S."/>
            <person name="Kuo A."/>
            <person name="Mondo S."/>
            <person name="Pangilinan J."/>
            <person name="Riley R."/>
            <person name="LaButti K."/>
            <person name="Andreopoulos B."/>
            <person name="Lipzen A."/>
            <person name="Chen C."/>
            <person name="Yan M."/>
            <person name="Daum C."/>
            <person name="Ng V."/>
            <person name="Clum A."/>
            <person name="Steindorff A."/>
            <person name="Ohm R.A."/>
            <person name="Martin F."/>
            <person name="Silar P."/>
            <person name="Natvig D.O."/>
            <person name="Lalanne C."/>
            <person name="Gautier V."/>
            <person name="Ament-Velasquez S.L."/>
            <person name="Kruys A."/>
            <person name="Hutchinson M.I."/>
            <person name="Powell A.J."/>
            <person name="Barry K."/>
            <person name="Miller A.N."/>
            <person name="Grigoriev I.V."/>
            <person name="Debuchy R."/>
            <person name="Gladieux P."/>
            <person name="Hiltunen Thoren M."/>
            <person name="Johannesson H."/>
        </authorList>
    </citation>
    <scope>NUCLEOTIDE SEQUENCE</scope>
    <source>
        <strain evidence="12">SMH4131-1</strain>
    </source>
</reference>
<evidence type="ECO:0000313" key="12">
    <source>
        <dbReference type="EMBL" id="KAK3320073.1"/>
    </source>
</evidence>
<comment type="similarity">
    <text evidence="3">Belongs to the peptidase S54 family.</text>
</comment>
<evidence type="ECO:0000256" key="6">
    <source>
        <dbReference type="ARBA" id="ARBA00022692"/>
    </source>
</evidence>
<accession>A0AAE0M679</accession>
<keyword evidence="5" id="KW-0645">Protease</keyword>
<evidence type="ECO:0000256" key="8">
    <source>
        <dbReference type="ARBA" id="ARBA00022989"/>
    </source>
</evidence>
<dbReference type="GO" id="GO:0016020">
    <property type="term" value="C:membrane"/>
    <property type="evidence" value="ECO:0007669"/>
    <property type="project" value="UniProtKB-SubCell"/>
</dbReference>
<feature type="transmembrane region" description="Helical" evidence="10">
    <location>
        <begin position="100"/>
        <end position="121"/>
    </location>
</feature>
<reference evidence="12" key="2">
    <citation type="submission" date="2023-06" db="EMBL/GenBank/DDBJ databases">
        <authorList>
            <consortium name="Lawrence Berkeley National Laboratory"/>
            <person name="Haridas S."/>
            <person name="Hensen N."/>
            <person name="Bonometti L."/>
            <person name="Westerberg I."/>
            <person name="Brannstrom I.O."/>
            <person name="Guillou S."/>
            <person name="Cros-Aarteil S."/>
            <person name="Calhoun S."/>
            <person name="Kuo A."/>
            <person name="Mondo S."/>
            <person name="Pangilinan J."/>
            <person name="Riley R."/>
            <person name="Labutti K."/>
            <person name="Andreopoulos B."/>
            <person name="Lipzen A."/>
            <person name="Chen C."/>
            <person name="Yanf M."/>
            <person name="Daum C."/>
            <person name="Ng V."/>
            <person name="Clum A."/>
            <person name="Steindorff A."/>
            <person name="Ohm R."/>
            <person name="Martin F."/>
            <person name="Silar P."/>
            <person name="Natvig D."/>
            <person name="Lalanne C."/>
            <person name="Gautier V."/>
            <person name="Ament-Velasquez S.L."/>
            <person name="Kruys A."/>
            <person name="Hutchinson M.I."/>
            <person name="Powell A.J."/>
            <person name="Barry K."/>
            <person name="Miller A.N."/>
            <person name="Grigoriev I.V."/>
            <person name="Debuchy R."/>
            <person name="Gladieux P."/>
            <person name="Thoren M.H."/>
            <person name="Johannesson H."/>
        </authorList>
    </citation>
    <scope>NUCLEOTIDE SEQUENCE</scope>
    <source>
        <strain evidence="12">SMH4131-1</strain>
    </source>
</reference>